<keyword evidence="3" id="KW-1185">Reference proteome</keyword>
<evidence type="ECO:0000313" key="3">
    <source>
        <dbReference type="Proteomes" id="UP000613974"/>
    </source>
</evidence>
<protein>
    <recommendedName>
        <fullName evidence="4">PQQ-binding-like beta-propeller repeat protein</fullName>
    </recommendedName>
</protein>
<dbReference type="SUPFAM" id="SSF75011">
    <property type="entry name" value="3-carboxy-cis,cis-mucoante lactonizing enzyme"/>
    <property type="match status" value="1"/>
</dbReference>
<evidence type="ECO:0000313" key="2">
    <source>
        <dbReference type="EMBL" id="GHI67913.1"/>
    </source>
</evidence>
<dbReference type="Proteomes" id="UP000613974">
    <property type="component" value="Unassembled WGS sequence"/>
</dbReference>
<comment type="caution">
    <text evidence="2">The sequence shown here is derived from an EMBL/GenBank/DDBJ whole genome shotgun (WGS) entry which is preliminary data.</text>
</comment>
<evidence type="ECO:0000256" key="1">
    <source>
        <dbReference type="SAM" id="SignalP"/>
    </source>
</evidence>
<dbReference type="InterPro" id="IPR015943">
    <property type="entry name" value="WD40/YVTN_repeat-like_dom_sf"/>
</dbReference>
<feature type="chain" id="PRO_5045040364" description="PQQ-binding-like beta-propeller repeat protein" evidence="1">
    <location>
        <begin position="18"/>
        <end position="508"/>
    </location>
</feature>
<feature type="signal peptide" evidence="1">
    <location>
        <begin position="1"/>
        <end position="17"/>
    </location>
</feature>
<accession>A0ABQ3SIE5</accession>
<dbReference type="Gene3D" id="2.130.10.10">
    <property type="entry name" value="YVTN repeat-like/Quinoprotein amine dehydrogenase"/>
    <property type="match status" value="1"/>
</dbReference>
<evidence type="ECO:0008006" key="4">
    <source>
        <dbReference type="Google" id="ProtNLM"/>
    </source>
</evidence>
<reference evidence="3" key="1">
    <citation type="submission" date="2023-07" db="EMBL/GenBank/DDBJ databases">
        <title>Whole genome shotgun sequence of Streptomyces nojiriensis NBRC 13794.</title>
        <authorList>
            <person name="Komaki H."/>
            <person name="Tamura T."/>
        </authorList>
    </citation>
    <scope>NUCLEOTIDE SEQUENCE [LARGE SCALE GENOMIC DNA]</scope>
    <source>
        <strain evidence="3">NBRC 13794</strain>
    </source>
</reference>
<dbReference type="EMBL" id="BNEC01000003">
    <property type="protein sequence ID" value="GHI67913.1"/>
    <property type="molecule type" value="Genomic_DNA"/>
</dbReference>
<proteinExistence type="predicted"/>
<name>A0ABQ3SIE5_9ACTN</name>
<organism evidence="2 3">
    <name type="scientific">Streptomyces nojiriensis</name>
    <dbReference type="NCBI Taxonomy" id="66374"/>
    <lineage>
        <taxon>Bacteria</taxon>
        <taxon>Bacillati</taxon>
        <taxon>Actinomycetota</taxon>
        <taxon>Actinomycetes</taxon>
        <taxon>Kitasatosporales</taxon>
        <taxon>Streptomycetaceae</taxon>
        <taxon>Streptomyces</taxon>
    </lineage>
</organism>
<sequence length="508" mass="52832">MAAAVLPPLTAAAPAAAVTLPALSIPGDPRGAGLTRFTGQAVAPRPVAVPPVPQHPFMAANGSSNVHGDAYQSDTYEGPGPTGRELAVRSRLQGGLCGSVTFDSRGRIVTVCMTPGHSPRLMLLDPNDLAAVSSLTLPGKAGSSLTEVSGGGYFYLDQLDRAVVPTKDGTLQVVAVRRDALVPQARYDLRPVIGSSGIVSVLPDWSGRMWFVTGSGVVGVLDPATGAVSTHVLHGETIANSIAVDESGGVFVVSDHALYRFDFDAPAGGRPVVTWRAAYDRGSRHKPGQLGQGSGTTPTLIGPASGPGGGYVAITDNADPRMKVLVMERGKAGPEKVCEQPVFAPGRGADENSLVAVGGDLVVENNYGYVVEDHALLKGMAGGRQVDTEPGLARVHVDYTTRTCSLAWSDSVERVPSVVSKVSLATGLLYTFTHPSADELRSAHRTGTAAMPDAWYLTALDVRTGERVWSRLVGSGPLFNDHYAPVTLGRDGSAYVGVVGGLVRITDS</sequence>
<gene>
    <name evidence="2" type="ORF">Snoj_18310</name>
</gene>
<keyword evidence="1" id="KW-0732">Signal</keyword>